<dbReference type="EMBL" id="JAEFCI010006055">
    <property type="protein sequence ID" value="KAG5459925.1"/>
    <property type="molecule type" value="Genomic_DNA"/>
</dbReference>
<proteinExistence type="predicted"/>
<dbReference type="AlphaFoldDB" id="A0A8H7ZV95"/>
<evidence type="ECO:0000313" key="2">
    <source>
        <dbReference type="EMBL" id="KAG5459925.1"/>
    </source>
</evidence>
<gene>
    <name evidence="2" type="ORF">BJ554DRAFT_8095</name>
</gene>
<name>A0A8H7ZV95_9FUNG</name>
<dbReference type="Proteomes" id="UP000673691">
    <property type="component" value="Unassembled WGS sequence"/>
</dbReference>
<protein>
    <submittedName>
        <fullName evidence="2">Uncharacterized protein</fullName>
    </submittedName>
</protein>
<feature type="compositionally biased region" description="Basic residues" evidence="1">
    <location>
        <begin position="69"/>
        <end position="78"/>
    </location>
</feature>
<evidence type="ECO:0000313" key="3">
    <source>
        <dbReference type="Proteomes" id="UP000673691"/>
    </source>
</evidence>
<sequence length="149" mass="15522">MPSPSVPLAVILPPTVVCLDRGTKGARGKGLGSLWETGISVCECPPRRDLGPASPTLCPHPLAAGSPRSPRRPNHHSHFAASSANFPPALAINPPFSANHPLSQQLRPPRFVTASYGRRIPSSTASPGSLATVRKSIVIVSSGQLEPAC</sequence>
<comment type="caution">
    <text evidence="2">The sequence shown here is derived from an EMBL/GenBank/DDBJ whole genome shotgun (WGS) entry which is preliminary data.</text>
</comment>
<evidence type="ECO:0000256" key="1">
    <source>
        <dbReference type="SAM" id="MobiDB-lite"/>
    </source>
</evidence>
<reference evidence="2 3" key="1">
    <citation type="journal article" name="Sci. Rep.">
        <title>Genome-scale phylogenetic analyses confirm Olpidium as the closest living zoosporic fungus to the non-flagellated, terrestrial fungi.</title>
        <authorList>
            <person name="Chang Y."/>
            <person name="Rochon D."/>
            <person name="Sekimoto S."/>
            <person name="Wang Y."/>
            <person name="Chovatia M."/>
            <person name="Sandor L."/>
            <person name="Salamov A."/>
            <person name="Grigoriev I.V."/>
            <person name="Stajich J.E."/>
            <person name="Spatafora J.W."/>
        </authorList>
    </citation>
    <scope>NUCLEOTIDE SEQUENCE [LARGE SCALE GENOMIC DNA]</scope>
    <source>
        <strain evidence="2">S191</strain>
    </source>
</reference>
<keyword evidence="3" id="KW-1185">Reference proteome</keyword>
<accession>A0A8H7ZV95</accession>
<feature type="region of interest" description="Disordered" evidence="1">
    <location>
        <begin position="59"/>
        <end position="80"/>
    </location>
</feature>
<organism evidence="2 3">
    <name type="scientific">Olpidium bornovanus</name>
    <dbReference type="NCBI Taxonomy" id="278681"/>
    <lineage>
        <taxon>Eukaryota</taxon>
        <taxon>Fungi</taxon>
        <taxon>Fungi incertae sedis</taxon>
        <taxon>Olpidiomycota</taxon>
        <taxon>Olpidiomycotina</taxon>
        <taxon>Olpidiomycetes</taxon>
        <taxon>Olpidiales</taxon>
        <taxon>Olpidiaceae</taxon>
        <taxon>Olpidium</taxon>
    </lineage>
</organism>